<dbReference type="Gene3D" id="3.30.300.30">
    <property type="match status" value="1"/>
</dbReference>
<reference evidence="5 6" key="1">
    <citation type="submission" date="2022-10" db="EMBL/GenBank/DDBJ databases">
        <title>Sphingomonas sp.</title>
        <authorList>
            <person name="Jin C."/>
        </authorList>
    </citation>
    <scope>NUCLEOTIDE SEQUENCE [LARGE SCALE GENOMIC DNA]</scope>
    <source>
        <strain evidence="5 6">BN140010</strain>
    </source>
</reference>
<keyword evidence="2" id="KW-0597">Phosphoprotein</keyword>
<name>A0ABT3JH18_9SPHN</name>
<keyword evidence="6" id="KW-1185">Reference proteome</keyword>
<comment type="caution">
    <text evidence="5">The sequence shown here is derived from an EMBL/GenBank/DDBJ whole genome shotgun (WGS) entry which is preliminary data.</text>
</comment>
<dbReference type="InterPro" id="IPR002656">
    <property type="entry name" value="Acyl_transf_3_dom"/>
</dbReference>
<accession>A0ABT3JH18</accession>
<dbReference type="PROSITE" id="PS00012">
    <property type="entry name" value="PHOSPHOPANTETHEINE"/>
    <property type="match status" value="1"/>
</dbReference>
<dbReference type="Pfam" id="PF00501">
    <property type="entry name" value="AMP-binding"/>
    <property type="match status" value="1"/>
</dbReference>
<evidence type="ECO:0000256" key="3">
    <source>
        <dbReference type="SAM" id="Phobius"/>
    </source>
</evidence>
<dbReference type="PROSITE" id="PS00455">
    <property type="entry name" value="AMP_BINDING"/>
    <property type="match status" value="1"/>
</dbReference>
<sequence>MPLNDLSETDVPGTLVQQRLTVLEGGGWFDDQISLADDGTPALVSFTSGTTGKPKAILLSRGALGDVTQRLIDVSGLDHSVREYVGVPVTYSFGLGRARAVAAVGGRSFLPAKGFRPSELAEMLSNGAMNAFSAVPTMLRLVLAQDHLFRECGRNLRWLEIGSQPMSPEEKRAIRRLFPEARIVQHYGLTEASRSTFLDISAADYVEMDSVGRPNGSVEVRVDADDRICIRGPHLASGEITADGLVSLTDDEGWLRTGDLGVIDAGGSLHYQGRADNLINVGGLKVPLELFEQRLLDRVTAEQGSVAVASRSDPLRGQAIVLAYEPGADLRILRDKAVEVAHDFGLSAADFLLVEVAAIPRTDTGKVRRNELSQLAPDLGGRTAPPARKSGGAISSRLAELLNREAIDPSLSYVELGGDSLTFVQVSMLLEEELGELPDDWELLPVSQLDALTAGHKATVPTGATMDTQIALRALAIIGVVLNHTTEAQIGGGAYLLLVLAGALFARFQYGRLISGDMLRGFAPFLVRLLGTYYLILAGYQFLRGDVDWRRWALIGNFFPDLQAQHSLLPFFWFIVAFVQLVLLFTLPFAVAGFRRRMSEHPWRAGFALTVAGFAVAVISRLAVHFFAPSLALEENGHFTTRTPMFLFYLFAFGWTLQFTRTRKQKLVMSAATFVMFPLIGVLPYAVWLILGSLAVIWIPRVPVPRHLKRLIGAVAGATFYIFLVHMFPVHVVMGVWPSRGSPLPNLLAVTFAIALGLLVAFVVDRTVRRVRSVAPSYQRIEPAE</sequence>
<proteinExistence type="predicted"/>
<organism evidence="5 6">
    <name type="scientific">Sphingomonas arvum</name>
    <dbReference type="NCBI Taxonomy" id="2992113"/>
    <lineage>
        <taxon>Bacteria</taxon>
        <taxon>Pseudomonadati</taxon>
        <taxon>Pseudomonadota</taxon>
        <taxon>Alphaproteobacteria</taxon>
        <taxon>Sphingomonadales</taxon>
        <taxon>Sphingomonadaceae</taxon>
        <taxon>Sphingomonas</taxon>
    </lineage>
</organism>
<feature type="transmembrane region" description="Helical" evidence="3">
    <location>
        <begin position="671"/>
        <end position="699"/>
    </location>
</feature>
<feature type="transmembrane region" description="Helical" evidence="3">
    <location>
        <begin position="711"/>
        <end position="737"/>
    </location>
</feature>
<dbReference type="InterPro" id="IPR006162">
    <property type="entry name" value="Ppantetheine_attach_site"/>
</dbReference>
<dbReference type="RefSeq" id="WP_264883978.1">
    <property type="nucleotide sequence ID" value="NZ_JAPDOB010000002.1"/>
</dbReference>
<feature type="domain" description="Carrier" evidence="4">
    <location>
        <begin position="385"/>
        <end position="460"/>
    </location>
</feature>
<gene>
    <name evidence="5" type="ORF">OMW55_09675</name>
</gene>
<dbReference type="InterPro" id="IPR036736">
    <property type="entry name" value="ACP-like_sf"/>
</dbReference>
<keyword evidence="3" id="KW-0472">Membrane</keyword>
<evidence type="ECO:0000313" key="5">
    <source>
        <dbReference type="EMBL" id="MCW3798071.1"/>
    </source>
</evidence>
<dbReference type="PROSITE" id="PS50075">
    <property type="entry name" value="CARRIER"/>
    <property type="match status" value="1"/>
</dbReference>
<keyword evidence="3" id="KW-0812">Transmembrane</keyword>
<keyword evidence="1" id="KW-0596">Phosphopantetheine</keyword>
<feature type="transmembrane region" description="Helical" evidence="3">
    <location>
        <begin position="522"/>
        <end position="543"/>
    </location>
</feature>
<dbReference type="InterPro" id="IPR009081">
    <property type="entry name" value="PP-bd_ACP"/>
</dbReference>
<dbReference type="PANTHER" id="PTHR43201">
    <property type="entry name" value="ACYL-COA SYNTHETASE"/>
    <property type="match status" value="1"/>
</dbReference>
<dbReference type="Pfam" id="PF00550">
    <property type="entry name" value="PP-binding"/>
    <property type="match status" value="1"/>
</dbReference>
<protein>
    <submittedName>
        <fullName evidence="5">AMP-binding protein</fullName>
    </submittedName>
</protein>
<dbReference type="SUPFAM" id="SSF47336">
    <property type="entry name" value="ACP-like"/>
    <property type="match status" value="1"/>
</dbReference>
<evidence type="ECO:0000256" key="1">
    <source>
        <dbReference type="ARBA" id="ARBA00022450"/>
    </source>
</evidence>
<keyword evidence="3" id="KW-1133">Transmembrane helix</keyword>
<feature type="transmembrane region" description="Helical" evidence="3">
    <location>
        <begin position="606"/>
        <end position="627"/>
    </location>
</feature>
<feature type="transmembrane region" description="Helical" evidence="3">
    <location>
        <begin position="744"/>
        <end position="764"/>
    </location>
</feature>
<evidence type="ECO:0000313" key="6">
    <source>
        <dbReference type="Proteomes" id="UP001526246"/>
    </source>
</evidence>
<dbReference type="InterPro" id="IPR020845">
    <property type="entry name" value="AMP-binding_CS"/>
</dbReference>
<dbReference type="SUPFAM" id="SSF56801">
    <property type="entry name" value="Acetyl-CoA synthetase-like"/>
    <property type="match status" value="1"/>
</dbReference>
<dbReference type="CDD" id="cd04433">
    <property type="entry name" value="AFD_class_I"/>
    <property type="match status" value="1"/>
</dbReference>
<dbReference type="InterPro" id="IPR000873">
    <property type="entry name" value="AMP-dep_synth/lig_dom"/>
</dbReference>
<dbReference type="Pfam" id="PF01757">
    <property type="entry name" value="Acyl_transf_3"/>
    <property type="match status" value="1"/>
</dbReference>
<feature type="transmembrane region" description="Helical" evidence="3">
    <location>
        <begin position="571"/>
        <end position="594"/>
    </location>
</feature>
<dbReference type="EMBL" id="JAPDOB010000002">
    <property type="protein sequence ID" value="MCW3798071.1"/>
    <property type="molecule type" value="Genomic_DNA"/>
</dbReference>
<dbReference type="InterPro" id="IPR042099">
    <property type="entry name" value="ANL_N_sf"/>
</dbReference>
<feature type="transmembrane region" description="Helical" evidence="3">
    <location>
        <begin position="492"/>
        <end position="510"/>
    </location>
</feature>
<dbReference type="Gene3D" id="3.40.50.12780">
    <property type="entry name" value="N-terminal domain of ligase-like"/>
    <property type="match status" value="1"/>
</dbReference>
<evidence type="ECO:0000256" key="2">
    <source>
        <dbReference type="ARBA" id="ARBA00022553"/>
    </source>
</evidence>
<evidence type="ECO:0000259" key="4">
    <source>
        <dbReference type="PROSITE" id="PS50075"/>
    </source>
</evidence>
<dbReference type="Proteomes" id="UP001526246">
    <property type="component" value="Unassembled WGS sequence"/>
</dbReference>
<dbReference type="InterPro" id="IPR045851">
    <property type="entry name" value="AMP-bd_C_sf"/>
</dbReference>
<dbReference type="PANTHER" id="PTHR43201:SF32">
    <property type="entry name" value="2-SUCCINYLBENZOATE--COA LIGASE, CHLOROPLASTIC_PEROXISOMAL"/>
    <property type="match status" value="1"/>
</dbReference>